<keyword evidence="3" id="KW-1185">Reference proteome</keyword>
<dbReference type="Proteomes" id="UP000019804">
    <property type="component" value="Unassembled WGS sequence"/>
</dbReference>
<dbReference type="STRING" id="1388766.A0A017SGA3"/>
<protein>
    <submittedName>
        <fullName evidence="2">Uncharacterized protein</fullName>
    </submittedName>
</protein>
<feature type="region of interest" description="Disordered" evidence="1">
    <location>
        <begin position="1"/>
        <end position="20"/>
    </location>
</feature>
<dbReference type="EMBL" id="KK088420">
    <property type="protein sequence ID" value="EYE95786.1"/>
    <property type="molecule type" value="Genomic_DNA"/>
</dbReference>
<evidence type="ECO:0000256" key="1">
    <source>
        <dbReference type="SAM" id="MobiDB-lite"/>
    </source>
</evidence>
<accession>A0A017SGA3</accession>
<sequence length="145" mass="15295">MSFAPFSVAGDGSSVLAEPDTPRSMAEMNLGFGLDGGVGGLGSGPWPVMREFAEGNEVCGRGLLGEDIEQRVVTPAVVSEVLLDAQADQALESRPGDDGAGSSLSVMGELQSFFSRITRYGQTRTCRQSAEVQLRAMLHRDLSAD</sequence>
<name>A0A017SGA3_ASPRC</name>
<evidence type="ECO:0000313" key="3">
    <source>
        <dbReference type="Proteomes" id="UP000019804"/>
    </source>
</evidence>
<dbReference type="OrthoDB" id="5339332at2759"/>
<organism evidence="2 3">
    <name type="scientific">Aspergillus ruber (strain CBS 135680)</name>
    <dbReference type="NCBI Taxonomy" id="1388766"/>
    <lineage>
        <taxon>Eukaryota</taxon>
        <taxon>Fungi</taxon>
        <taxon>Dikarya</taxon>
        <taxon>Ascomycota</taxon>
        <taxon>Pezizomycotina</taxon>
        <taxon>Eurotiomycetes</taxon>
        <taxon>Eurotiomycetidae</taxon>
        <taxon>Eurotiales</taxon>
        <taxon>Aspergillaceae</taxon>
        <taxon>Aspergillus</taxon>
        <taxon>Aspergillus subgen. Aspergillus</taxon>
    </lineage>
</organism>
<reference evidence="3" key="1">
    <citation type="journal article" date="2014" name="Nat. Commun.">
        <title>Genomic adaptations of the halophilic Dead Sea filamentous fungus Eurotium rubrum.</title>
        <authorList>
            <person name="Kis-Papo T."/>
            <person name="Weig A.R."/>
            <person name="Riley R."/>
            <person name="Persoh D."/>
            <person name="Salamov A."/>
            <person name="Sun H."/>
            <person name="Lipzen A."/>
            <person name="Wasser S.P."/>
            <person name="Rambold G."/>
            <person name="Grigoriev I.V."/>
            <person name="Nevo E."/>
        </authorList>
    </citation>
    <scope>NUCLEOTIDE SEQUENCE [LARGE SCALE GENOMIC DNA]</scope>
    <source>
        <strain evidence="3">CBS 135680</strain>
    </source>
</reference>
<dbReference type="RefSeq" id="XP_040639474.1">
    <property type="nucleotide sequence ID" value="XM_040781637.1"/>
</dbReference>
<dbReference type="HOGENOM" id="CLU_1786474_0_0_1"/>
<proteinExistence type="predicted"/>
<gene>
    <name evidence="2" type="ORF">EURHEDRAFT_411505</name>
</gene>
<dbReference type="GeneID" id="63696761"/>
<evidence type="ECO:0000313" key="2">
    <source>
        <dbReference type="EMBL" id="EYE95786.1"/>
    </source>
</evidence>
<dbReference type="AlphaFoldDB" id="A0A017SGA3"/>